<dbReference type="GO" id="GO:0034198">
    <property type="term" value="P:cellular response to amino acid starvation"/>
    <property type="evidence" value="ECO:0007669"/>
    <property type="project" value="TreeGrafter"/>
</dbReference>
<evidence type="ECO:0000313" key="3">
    <source>
        <dbReference type="EMBL" id="VDK26351.1"/>
    </source>
</evidence>
<protein>
    <submittedName>
        <fullName evidence="5">Translational activator GCN1 (inferred by orthology to a human protein)</fullName>
    </submittedName>
</protein>
<keyword evidence="4" id="KW-1185">Reference proteome</keyword>
<dbReference type="GO" id="GO:0006417">
    <property type="term" value="P:regulation of translation"/>
    <property type="evidence" value="ECO:0007669"/>
    <property type="project" value="TreeGrafter"/>
</dbReference>
<dbReference type="GO" id="GO:0019887">
    <property type="term" value="F:protein kinase regulator activity"/>
    <property type="evidence" value="ECO:0007669"/>
    <property type="project" value="TreeGrafter"/>
</dbReference>
<proteinExistence type="predicted"/>
<reference evidence="5" key="1">
    <citation type="submission" date="2017-02" db="UniProtKB">
        <authorList>
            <consortium name="WormBaseParasite"/>
        </authorList>
    </citation>
    <scope>IDENTIFICATION</scope>
</reference>
<sequence length="130" mass="14189">MLPYVLPKLTKPPINARALCALAAVAGDSLTRNLAKILESLLASCDTDEQVEQCLKVLVSVTDPEGVTTIISTLLQKALTQDHIPSSALMHRFVKNTKVCFCGLTSFILRCSRSAGFVLLLFKESYSFVE</sequence>
<evidence type="ECO:0000256" key="1">
    <source>
        <dbReference type="ARBA" id="ARBA00022737"/>
    </source>
</evidence>
<dbReference type="WBParaSite" id="ASIM_0000619201-mRNA-1">
    <property type="protein sequence ID" value="ASIM_0000619201-mRNA-1"/>
    <property type="gene ID" value="ASIM_0000619201"/>
</dbReference>
<organism evidence="5">
    <name type="scientific">Anisakis simplex</name>
    <name type="common">Herring worm</name>
    <dbReference type="NCBI Taxonomy" id="6269"/>
    <lineage>
        <taxon>Eukaryota</taxon>
        <taxon>Metazoa</taxon>
        <taxon>Ecdysozoa</taxon>
        <taxon>Nematoda</taxon>
        <taxon>Chromadorea</taxon>
        <taxon>Rhabditida</taxon>
        <taxon>Spirurina</taxon>
        <taxon>Ascaridomorpha</taxon>
        <taxon>Ascaridoidea</taxon>
        <taxon>Anisakidae</taxon>
        <taxon>Anisakis</taxon>
        <taxon>Anisakis simplex complex</taxon>
    </lineage>
</organism>
<feature type="domain" description="Stalled ribosome sensor GCN1-like HEAT repeats region" evidence="2">
    <location>
        <begin position="1"/>
        <end position="102"/>
    </location>
</feature>
<dbReference type="InterPro" id="IPR057546">
    <property type="entry name" value="HEAT_GCN1"/>
</dbReference>
<dbReference type="GO" id="GO:0005829">
    <property type="term" value="C:cytosol"/>
    <property type="evidence" value="ECO:0007669"/>
    <property type="project" value="TreeGrafter"/>
</dbReference>
<dbReference type="PANTHER" id="PTHR23346">
    <property type="entry name" value="TRANSLATIONAL ACTIVATOR GCN1-RELATED"/>
    <property type="match status" value="1"/>
</dbReference>
<evidence type="ECO:0000259" key="2">
    <source>
        <dbReference type="Pfam" id="PF23271"/>
    </source>
</evidence>
<keyword evidence="1" id="KW-0677">Repeat</keyword>
<evidence type="ECO:0000313" key="5">
    <source>
        <dbReference type="WBParaSite" id="ASIM_0000619201-mRNA-1"/>
    </source>
</evidence>
<name>A0A0M3JEZ3_ANISI</name>
<reference evidence="3 4" key="2">
    <citation type="submission" date="2018-11" db="EMBL/GenBank/DDBJ databases">
        <authorList>
            <consortium name="Pathogen Informatics"/>
        </authorList>
    </citation>
    <scope>NUCLEOTIDE SEQUENCE [LARGE SCALE GENOMIC DNA]</scope>
</reference>
<dbReference type="EMBL" id="UYRR01012418">
    <property type="protein sequence ID" value="VDK26351.1"/>
    <property type="molecule type" value="Genomic_DNA"/>
</dbReference>
<evidence type="ECO:0000313" key="4">
    <source>
        <dbReference type="Proteomes" id="UP000267096"/>
    </source>
</evidence>
<dbReference type="Pfam" id="PF23271">
    <property type="entry name" value="HEAT_GCN1"/>
    <property type="match status" value="1"/>
</dbReference>
<accession>A0A0M3JEZ3</accession>
<dbReference type="PANTHER" id="PTHR23346:SF7">
    <property type="entry name" value="STALLED RIBOSOME SENSOR GCN1"/>
    <property type="match status" value="1"/>
</dbReference>
<dbReference type="AlphaFoldDB" id="A0A0M3JEZ3"/>
<gene>
    <name evidence="3" type="ORF">ASIM_LOCUS5978</name>
</gene>
<dbReference type="Proteomes" id="UP000267096">
    <property type="component" value="Unassembled WGS sequence"/>
</dbReference>